<dbReference type="InterPro" id="IPR014044">
    <property type="entry name" value="CAP_dom"/>
</dbReference>
<dbReference type="AlphaFoldDB" id="A0A9P8MZ06"/>
<keyword evidence="2" id="KW-0732">Signal</keyword>
<dbReference type="GeneID" id="68353412"/>
<evidence type="ECO:0000259" key="3">
    <source>
        <dbReference type="SMART" id="SM00198"/>
    </source>
</evidence>
<sequence length="305" mass="33585">MKSSMFLVATSALLASASPIRDAEKRAPVKTVTEWVYATEISTAVVTLAPGQEPPAEDAKFNEVKKPLRFNDVEDSPEAAPTNIFDLPPPDVVVDPPRQPRPAHVPSEYEPNNRPRPTAAPRPARPDRKEPEPTYAPRKPKESEPSAGGNLDEYAKSMLDKHNEARREHRVPAFKWNDELAQAAKSSAENCIDNHDNHGKGFGQNLAWLWTSDQGDSATKVALGGVKSWYDEKKNFGNLYGVPDPTSGNFNAIGHYTQMVWKATDEVGCATHRCSNSKVDWVTVCNYKKPGNVPGQFGEMVPQPS</sequence>
<feature type="signal peptide" evidence="2">
    <location>
        <begin position="1"/>
        <end position="17"/>
    </location>
</feature>
<dbReference type="Proteomes" id="UP000824596">
    <property type="component" value="Unassembled WGS sequence"/>
</dbReference>
<organism evidence="4 5">
    <name type="scientific">Hirsutella rhossiliensis</name>
    <dbReference type="NCBI Taxonomy" id="111463"/>
    <lineage>
        <taxon>Eukaryota</taxon>
        <taxon>Fungi</taxon>
        <taxon>Dikarya</taxon>
        <taxon>Ascomycota</taxon>
        <taxon>Pezizomycotina</taxon>
        <taxon>Sordariomycetes</taxon>
        <taxon>Hypocreomycetidae</taxon>
        <taxon>Hypocreales</taxon>
        <taxon>Ophiocordycipitaceae</taxon>
        <taxon>Hirsutella</taxon>
    </lineage>
</organism>
<reference evidence="4" key="1">
    <citation type="submission" date="2021-09" db="EMBL/GenBank/DDBJ databases">
        <title>A high-quality genome of the endoparasitic fungus Hirsutella rhossiliensis with a comparison of Hirsutella genomes reveals transposable elements contributing to genome size variation.</title>
        <authorList>
            <person name="Lin R."/>
            <person name="Jiao Y."/>
            <person name="Sun X."/>
            <person name="Ling J."/>
            <person name="Xie B."/>
            <person name="Cheng X."/>
        </authorList>
    </citation>
    <scope>NUCLEOTIDE SEQUENCE</scope>
    <source>
        <strain evidence="4">HR02</strain>
    </source>
</reference>
<dbReference type="PANTHER" id="PTHR10334">
    <property type="entry name" value="CYSTEINE-RICH SECRETORY PROTEIN-RELATED"/>
    <property type="match status" value="1"/>
</dbReference>
<name>A0A9P8MZ06_9HYPO</name>
<evidence type="ECO:0000313" key="5">
    <source>
        <dbReference type="Proteomes" id="UP000824596"/>
    </source>
</evidence>
<gene>
    <name evidence="4" type="ORF">HRG_04283</name>
</gene>
<dbReference type="GO" id="GO:0005576">
    <property type="term" value="C:extracellular region"/>
    <property type="evidence" value="ECO:0007669"/>
    <property type="project" value="InterPro"/>
</dbReference>
<dbReference type="InterPro" id="IPR001283">
    <property type="entry name" value="CRISP-related"/>
</dbReference>
<dbReference type="SMART" id="SM00198">
    <property type="entry name" value="SCP"/>
    <property type="match status" value="1"/>
</dbReference>
<feature type="chain" id="PRO_5040183459" evidence="2">
    <location>
        <begin position="18"/>
        <end position="305"/>
    </location>
</feature>
<proteinExistence type="predicted"/>
<dbReference type="InterPro" id="IPR035940">
    <property type="entry name" value="CAP_sf"/>
</dbReference>
<feature type="compositionally biased region" description="Basic and acidic residues" evidence="1">
    <location>
        <begin position="57"/>
        <end position="72"/>
    </location>
</feature>
<evidence type="ECO:0000256" key="2">
    <source>
        <dbReference type="SAM" id="SignalP"/>
    </source>
</evidence>
<keyword evidence="5" id="KW-1185">Reference proteome</keyword>
<feature type="compositionally biased region" description="Low complexity" evidence="1">
    <location>
        <begin position="110"/>
        <end position="122"/>
    </location>
</feature>
<dbReference type="OrthoDB" id="337038at2759"/>
<dbReference type="Gene3D" id="3.40.33.10">
    <property type="entry name" value="CAP"/>
    <property type="match status" value="1"/>
</dbReference>
<dbReference type="RefSeq" id="XP_044721368.1">
    <property type="nucleotide sequence ID" value="XM_044862754.1"/>
</dbReference>
<dbReference type="InterPro" id="IPR018244">
    <property type="entry name" value="Allrgn_V5/Tpx1_CS"/>
</dbReference>
<evidence type="ECO:0000313" key="4">
    <source>
        <dbReference type="EMBL" id="KAH0963855.1"/>
    </source>
</evidence>
<dbReference type="CDD" id="cd05380">
    <property type="entry name" value="CAP_euk"/>
    <property type="match status" value="1"/>
</dbReference>
<feature type="region of interest" description="Disordered" evidence="1">
    <location>
        <begin position="50"/>
        <end position="152"/>
    </location>
</feature>
<feature type="domain" description="SCP" evidence="3">
    <location>
        <begin position="153"/>
        <end position="295"/>
    </location>
</feature>
<dbReference type="EMBL" id="JAIZPD010000004">
    <property type="protein sequence ID" value="KAH0963855.1"/>
    <property type="molecule type" value="Genomic_DNA"/>
</dbReference>
<dbReference type="Pfam" id="PF00188">
    <property type="entry name" value="CAP"/>
    <property type="match status" value="1"/>
</dbReference>
<comment type="caution">
    <text evidence="4">The sequence shown here is derived from an EMBL/GenBank/DDBJ whole genome shotgun (WGS) entry which is preliminary data.</text>
</comment>
<accession>A0A9P8MZ06</accession>
<protein>
    <submittedName>
        <fullName evidence="4">Cysteine-rich secretory protein family domain-containing protein</fullName>
    </submittedName>
</protein>
<dbReference type="SUPFAM" id="SSF55797">
    <property type="entry name" value="PR-1-like"/>
    <property type="match status" value="1"/>
</dbReference>
<dbReference type="PROSITE" id="PS01009">
    <property type="entry name" value="CRISP_1"/>
    <property type="match status" value="1"/>
</dbReference>
<dbReference type="PRINTS" id="PR00837">
    <property type="entry name" value="V5TPXLIKE"/>
</dbReference>
<evidence type="ECO:0000256" key="1">
    <source>
        <dbReference type="SAM" id="MobiDB-lite"/>
    </source>
</evidence>